<accession>A0ABQ7G6J1</accession>
<gene>
    <name evidence="2" type="ORF">DUNSADRAFT_14862</name>
</gene>
<sequence length="70" mass="7707">MSGTEHKGYTNTEEGRSERSYLASAHNLSNSEQARMHAATEYAKLHEARTGEQIDPKAVMAEGEAKRASQ</sequence>
<evidence type="ECO:0000313" key="2">
    <source>
        <dbReference type="EMBL" id="KAF5830238.1"/>
    </source>
</evidence>
<name>A0ABQ7G6J1_DUNSA</name>
<feature type="compositionally biased region" description="Basic and acidic residues" evidence="1">
    <location>
        <begin position="43"/>
        <end position="55"/>
    </location>
</feature>
<organism evidence="2 3">
    <name type="scientific">Dunaliella salina</name>
    <name type="common">Green alga</name>
    <name type="synonym">Protococcus salinus</name>
    <dbReference type="NCBI Taxonomy" id="3046"/>
    <lineage>
        <taxon>Eukaryota</taxon>
        <taxon>Viridiplantae</taxon>
        <taxon>Chlorophyta</taxon>
        <taxon>core chlorophytes</taxon>
        <taxon>Chlorophyceae</taxon>
        <taxon>CS clade</taxon>
        <taxon>Chlamydomonadales</taxon>
        <taxon>Dunaliellaceae</taxon>
        <taxon>Dunaliella</taxon>
    </lineage>
</organism>
<dbReference type="EMBL" id="MU070065">
    <property type="protein sequence ID" value="KAF5830238.1"/>
    <property type="molecule type" value="Genomic_DNA"/>
</dbReference>
<feature type="compositionally biased region" description="Basic and acidic residues" evidence="1">
    <location>
        <begin position="1"/>
        <end position="19"/>
    </location>
</feature>
<comment type="caution">
    <text evidence="2">The sequence shown here is derived from an EMBL/GenBank/DDBJ whole genome shotgun (WGS) entry which is preliminary data.</text>
</comment>
<protein>
    <submittedName>
        <fullName evidence="2">Uncharacterized protein</fullName>
    </submittedName>
</protein>
<keyword evidence="3" id="KW-1185">Reference proteome</keyword>
<reference evidence="2" key="1">
    <citation type="submission" date="2017-08" db="EMBL/GenBank/DDBJ databases">
        <authorList>
            <person name="Polle J.E."/>
            <person name="Barry K."/>
            <person name="Cushman J."/>
            <person name="Schmutz J."/>
            <person name="Tran D."/>
            <person name="Hathwaick L.T."/>
            <person name="Yim W.C."/>
            <person name="Jenkins J."/>
            <person name="Mckie-Krisberg Z.M."/>
            <person name="Prochnik S."/>
            <person name="Lindquist E."/>
            <person name="Dockter R.B."/>
            <person name="Adam C."/>
            <person name="Molina H."/>
            <person name="Bunkerborg J."/>
            <person name="Jin E."/>
            <person name="Buchheim M."/>
            <person name="Magnuson J."/>
        </authorList>
    </citation>
    <scope>NUCLEOTIDE SEQUENCE</scope>
    <source>
        <strain evidence="2">CCAP 19/18</strain>
    </source>
</reference>
<evidence type="ECO:0000256" key="1">
    <source>
        <dbReference type="SAM" id="MobiDB-lite"/>
    </source>
</evidence>
<evidence type="ECO:0000313" key="3">
    <source>
        <dbReference type="Proteomes" id="UP000815325"/>
    </source>
</evidence>
<proteinExistence type="predicted"/>
<dbReference type="Proteomes" id="UP000815325">
    <property type="component" value="Unassembled WGS sequence"/>
</dbReference>
<feature type="region of interest" description="Disordered" evidence="1">
    <location>
        <begin position="1"/>
        <end position="70"/>
    </location>
</feature>